<dbReference type="AlphaFoldDB" id="F8EUZ1"/>
<feature type="transmembrane region" description="Helical" evidence="6">
    <location>
        <begin position="6"/>
        <end position="26"/>
    </location>
</feature>
<evidence type="ECO:0000256" key="4">
    <source>
        <dbReference type="ARBA" id="ARBA00022989"/>
    </source>
</evidence>
<feature type="transmembrane region" description="Helical" evidence="6">
    <location>
        <begin position="184"/>
        <end position="202"/>
    </location>
</feature>
<dbReference type="InterPro" id="IPR001123">
    <property type="entry name" value="LeuE-type"/>
</dbReference>
<keyword evidence="3 6" id="KW-0812">Transmembrane</keyword>
<dbReference type="EMBL" id="CP002865">
    <property type="protein sequence ID" value="AEI37279.1"/>
    <property type="molecule type" value="Genomic_DNA"/>
</dbReference>
<evidence type="ECO:0000256" key="3">
    <source>
        <dbReference type="ARBA" id="ARBA00022692"/>
    </source>
</evidence>
<keyword evidence="2" id="KW-1003">Cell membrane</keyword>
<feature type="transmembrane region" description="Helical" evidence="6">
    <location>
        <begin position="38"/>
        <end position="62"/>
    </location>
</feature>
<dbReference type="GO" id="GO:0015171">
    <property type="term" value="F:amino acid transmembrane transporter activity"/>
    <property type="evidence" value="ECO:0007669"/>
    <property type="project" value="TreeGrafter"/>
</dbReference>
<evidence type="ECO:0000256" key="1">
    <source>
        <dbReference type="ARBA" id="ARBA00004651"/>
    </source>
</evidence>
<sequence>MPSILAYLIAIILLVITPGADTALILKVSLSQNRKKAFATIIGIGSGCIVWGIIVAFGLGQFLSNSPFIFNAIKMTGAVYLFWLGIKLWFINQKNKVKINIIKAHSDYFYWFFKGFLTDLLNPKIGVFYITFLPQFIPDNCNITQYILFLVILHILLGMIWSLILILATSYLSKWFQLPKTQIWLDRIIGTIFFSFALKLVFSRK</sequence>
<evidence type="ECO:0000313" key="7">
    <source>
        <dbReference type="EMBL" id="AEI37279.1"/>
    </source>
</evidence>
<dbReference type="KEGG" id="zmp:Zymop_0376"/>
<organism evidence="7 8">
    <name type="scientific">Zymomonas mobilis subsp. pomaceae (strain ATCC 29192 / DSM 22645 / JCM 10191 / CCUG 17912 / NBRC 13757 / NCIMB 11200 / NRRL B-4491 / Barker I)</name>
    <dbReference type="NCBI Taxonomy" id="579138"/>
    <lineage>
        <taxon>Bacteria</taxon>
        <taxon>Pseudomonadati</taxon>
        <taxon>Pseudomonadota</taxon>
        <taxon>Alphaproteobacteria</taxon>
        <taxon>Sphingomonadales</taxon>
        <taxon>Zymomonadaceae</taxon>
        <taxon>Zymomonas</taxon>
    </lineage>
</organism>
<dbReference type="Pfam" id="PF01810">
    <property type="entry name" value="LysE"/>
    <property type="match status" value="1"/>
</dbReference>
<dbReference type="PANTHER" id="PTHR30086:SF20">
    <property type="entry name" value="ARGININE EXPORTER PROTEIN ARGO-RELATED"/>
    <property type="match status" value="1"/>
</dbReference>
<dbReference type="PATRIC" id="fig|579138.3.peg.394"/>
<feature type="transmembrane region" description="Helical" evidence="6">
    <location>
        <begin position="68"/>
        <end position="90"/>
    </location>
</feature>
<protein>
    <submittedName>
        <fullName evidence="7">Lysine exporter protein (LYSE/YGGA)</fullName>
    </submittedName>
</protein>
<proteinExistence type="predicted"/>
<evidence type="ECO:0000256" key="2">
    <source>
        <dbReference type="ARBA" id="ARBA00022475"/>
    </source>
</evidence>
<evidence type="ECO:0000256" key="6">
    <source>
        <dbReference type="SAM" id="Phobius"/>
    </source>
</evidence>
<name>F8EUZ1_ZYMMT</name>
<reference evidence="7 8" key="1">
    <citation type="journal article" date="2011" name="J. Bacteriol.">
        <title>Genome sequence of the ethanol-producing Zymomonas mobilis subsp. pomaceae lectotype strain ATCC 29192.</title>
        <authorList>
            <person name="Kouvelis V.N."/>
            <person name="Davenport K.W."/>
            <person name="Brettin T.S."/>
            <person name="Bruce D."/>
            <person name="Detter C."/>
            <person name="Han C.S."/>
            <person name="Nolan M."/>
            <person name="Tapia R."/>
            <person name="Damoulaki A."/>
            <person name="Kyrpides N.C."/>
            <person name="Typas M.A."/>
            <person name="Pappas K.M."/>
        </authorList>
    </citation>
    <scope>NUCLEOTIDE SEQUENCE [LARGE SCALE GENOMIC DNA]</scope>
    <source>
        <strain evidence="8">ATCC 29192 / DSM 22645 / JCM 10191 / CCUG 17912 / NBRC 13757 / NCIMB 11200 / NRRL B-4491 / Barker I</strain>
    </source>
</reference>
<accession>F8EUZ1</accession>
<keyword evidence="5 6" id="KW-0472">Membrane</keyword>
<keyword evidence="4 6" id="KW-1133">Transmembrane helix</keyword>
<dbReference type="PIRSF" id="PIRSF006324">
    <property type="entry name" value="LeuE"/>
    <property type="match status" value="1"/>
</dbReference>
<dbReference type="RefSeq" id="WP_013933678.1">
    <property type="nucleotide sequence ID" value="NC_015709.1"/>
</dbReference>
<comment type="subcellular location">
    <subcellularLocation>
        <location evidence="1">Cell membrane</location>
        <topology evidence="1">Multi-pass membrane protein</topology>
    </subcellularLocation>
</comment>
<dbReference type="Proteomes" id="UP000000491">
    <property type="component" value="Chromosome"/>
</dbReference>
<dbReference type="PANTHER" id="PTHR30086">
    <property type="entry name" value="ARGININE EXPORTER PROTEIN ARGO"/>
    <property type="match status" value="1"/>
</dbReference>
<dbReference type="GO" id="GO:0005886">
    <property type="term" value="C:plasma membrane"/>
    <property type="evidence" value="ECO:0007669"/>
    <property type="project" value="UniProtKB-SubCell"/>
</dbReference>
<dbReference type="STRING" id="579138.Zymop_0376"/>
<dbReference type="HOGENOM" id="CLU_079569_3_0_5"/>
<evidence type="ECO:0000313" key="8">
    <source>
        <dbReference type="Proteomes" id="UP000000491"/>
    </source>
</evidence>
<evidence type="ECO:0000256" key="5">
    <source>
        <dbReference type="ARBA" id="ARBA00023136"/>
    </source>
</evidence>
<gene>
    <name evidence="7" type="ordered locus">Zymop_0376</name>
</gene>
<dbReference type="eggNOG" id="COG1280">
    <property type="taxonomic scope" value="Bacteria"/>
</dbReference>
<feature type="transmembrane region" description="Helical" evidence="6">
    <location>
        <begin position="146"/>
        <end position="172"/>
    </location>
</feature>